<reference evidence="2" key="1">
    <citation type="submission" date="2023-03" db="EMBL/GenBank/DDBJ databases">
        <authorList>
            <person name="Steffen K."/>
            <person name="Cardenas P."/>
        </authorList>
    </citation>
    <scope>NUCLEOTIDE SEQUENCE</scope>
</reference>
<accession>A0AA35RFB5</accession>
<comment type="caution">
    <text evidence="2">The sequence shown here is derived from an EMBL/GenBank/DDBJ whole genome shotgun (WGS) entry which is preliminary data.</text>
</comment>
<evidence type="ECO:0000256" key="1">
    <source>
        <dbReference type="SAM" id="MobiDB-lite"/>
    </source>
</evidence>
<dbReference type="EMBL" id="CASHTH010001035">
    <property type="protein sequence ID" value="CAI8010430.1"/>
    <property type="molecule type" value="Genomic_DNA"/>
</dbReference>
<proteinExistence type="predicted"/>
<dbReference type="Proteomes" id="UP001174909">
    <property type="component" value="Unassembled WGS sequence"/>
</dbReference>
<protein>
    <submittedName>
        <fullName evidence="2">Uncharacterized protein</fullName>
    </submittedName>
</protein>
<feature type="compositionally biased region" description="Basic and acidic residues" evidence="1">
    <location>
        <begin position="21"/>
        <end position="34"/>
    </location>
</feature>
<gene>
    <name evidence="2" type="ORF">GBAR_LOCUS6876</name>
</gene>
<feature type="region of interest" description="Disordered" evidence="1">
    <location>
        <begin position="1"/>
        <end position="48"/>
    </location>
</feature>
<organism evidence="2 3">
    <name type="scientific">Geodia barretti</name>
    <name type="common">Barrett's horny sponge</name>
    <dbReference type="NCBI Taxonomy" id="519541"/>
    <lineage>
        <taxon>Eukaryota</taxon>
        <taxon>Metazoa</taxon>
        <taxon>Porifera</taxon>
        <taxon>Demospongiae</taxon>
        <taxon>Heteroscleromorpha</taxon>
        <taxon>Tetractinellida</taxon>
        <taxon>Astrophorina</taxon>
        <taxon>Geodiidae</taxon>
        <taxon>Geodia</taxon>
    </lineage>
</organism>
<feature type="non-terminal residue" evidence="2">
    <location>
        <position position="1"/>
    </location>
</feature>
<evidence type="ECO:0000313" key="2">
    <source>
        <dbReference type="EMBL" id="CAI8010430.1"/>
    </source>
</evidence>
<name>A0AA35RFB5_GEOBA</name>
<sequence length="71" mass="7846">RSRQESRQRSLNLKATDSGCPEEHFDGDTLSHERDDDEGGLSGAHIKSTQLTREDTDCFQGLCNIPEQGIG</sequence>
<feature type="non-terminal residue" evidence="2">
    <location>
        <position position="71"/>
    </location>
</feature>
<dbReference type="AlphaFoldDB" id="A0AA35RFB5"/>
<evidence type="ECO:0000313" key="3">
    <source>
        <dbReference type="Proteomes" id="UP001174909"/>
    </source>
</evidence>
<keyword evidence="3" id="KW-1185">Reference proteome</keyword>